<dbReference type="Proteomes" id="UP000652761">
    <property type="component" value="Unassembled WGS sequence"/>
</dbReference>
<gene>
    <name evidence="2" type="ORF">Taro_010429</name>
</gene>
<accession>A0A843U6X6</accession>
<dbReference type="EMBL" id="NMUH01000377">
    <property type="protein sequence ID" value="MQL78016.1"/>
    <property type="molecule type" value="Genomic_DNA"/>
</dbReference>
<feature type="region of interest" description="Disordered" evidence="1">
    <location>
        <begin position="44"/>
        <end position="74"/>
    </location>
</feature>
<comment type="caution">
    <text evidence="2">The sequence shown here is derived from an EMBL/GenBank/DDBJ whole genome shotgun (WGS) entry which is preliminary data.</text>
</comment>
<sequence>MERGGGCLRRDRGMWRVEKGTIGARHTLQLTTFLCGTESNICSVNTNGSRRRTSSDSRGSTLRPPLPPSPIPQRVLHTAGRLLPTPSPSSSSASEREIGLSRGAVPCLEGESVAPKKLERQDHDQVKWKLSDVIHYNFQIGLSVKNHWQLVVICNKGDNDMPFLMLLDSLHMGEPPRIKNELKNFLKIAYEGKEMIAVADELKVIDLHVPKDKIQDIKLTQ</sequence>
<evidence type="ECO:0000256" key="1">
    <source>
        <dbReference type="SAM" id="MobiDB-lite"/>
    </source>
</evidence>
<proteinExistence type="predicted"/>
<dbReference type="Gene3D" id="3.30.310.130">
    <property type="entry name" value="Ubiquitin-related"/>
    <property type="match status" value="1"/>
</dbReference>
<evidence type="ECO:0000313" key="2">
    <source>
        <dbReference type="EMBL" id="MQL78016.1"/>
    </source>
</evidence>
<dbReference type="AlphaFoldDB" id="A0A843U6X6"/>
<keyword evidence="3" id="KW-1185">Reference proteome</keyword>
<organism evidence="2 3">
    <name type="scientific">Colocasia esculenta</name>
    <name type="common">Wild taro</name>
    <name type="synonym">Arum esculentum</name>
    <dbReference type="NCBI Taxonomy" id="4460"/>
    <lineage>
        <taxon>Eukaryota</taxon>
        <taxon>Viridiplantae</taxon>
        <taxon>Streptophyta</taxon>
        <taxon>Embryophyta</taxon>
        <taxon>Tracheophyta</taxon>
        <taxon>Spermatophyta</taxon>
        <taxon>Magnoliopsida</taxon>
        <taxon>Liliopsida</taxon>
        <taxon>Araceae</taxon>
        <taxon>Aroideae</taxon>
        <taxon>Colocasieae</taxon>
        <taxon>Colocasia</taxon>
    </lineage>
</organism>
<name>A0A843U6X6_COLES</name>
<reference evidence="2" key="1">
    <citation type="submission" date="2017-07" db="EMBL/GenBank/DDBJ databases">
        <title>Taro Niue Genome Assembly and Annotation.</title>
        <authorList>
            <person name="Atibalentja N."/>
            <person name="Keating K."/>
            <person name="Fields C.J."/>
        </authorList>
    </citation>
    <scope>NUCLEOTIDE SEQUENCE</scope>
    <source>
        <strain evidence="2">Niue_2</strain>
        <tissue evidence="2">Leaf</tissue>
    </source>
</reference>
<protein>
    <submittedName>
        <fullName evidence="2">Uncharacterized protein</fullName>
    </submittedName>
</protein>
<evidence type="ECO:0000313" key="3">
    <source>
        <dbReference type="Proteomes" id="UP000652761"/>
    </source>
</evidence>